<dbReference type="InterPro" id="IPR050109">
    <property type="entry name" value="HTH-type_TetR-like_transc_reg"/>
</dbReference>
<feature type="DNA-binding region" description="H-T-H motif" evidence="2">
    <location>
        <begin position="39"/>
        <end position="58"/>
    </location>
</feature>
<dbReference type="GO" id="GO:0003700">
    <property type="term" value="F:DNA-binding transcription factor activity"/>
    <property type="evidence" value="ECO:0007669"/>
    <property type="project" value="TreeGrafter"/>
</dbReference>
<name>A0A0P0Z302_9HYPH</name>
<sequence>MPNSSRPPARQRLPRADRLAQLIETARAIVRQEGADALTLGHLAERSGVTRPVVYDHFGTRNQLLKALYEDYDLRRDAVLEESLKDAPMSLEARAQAIARTYVECVLNEGTDIPGVAAALAGSPELETFRRETRLRFIGRCRQILEPCLAAGRIEDARLWAMLGAADSLSEAVLRGDLPDAVGEAELTRLILNLTTA</sequence>
<evidence type="ECO:0000256" key="2">
    <source>
        <dbReference type="PROSITE-ProRule" id="PRU00335"/>
    </source>
</evidence>
<evidence type="ECO:0000313" key="4">
    <source>
        <dbReference type="EMBL" id="BAT28357.1"/>
    </source>
</evidence>
<protein>
    <submittedName>
        <fullName evidence="4">TetR family transcriptional regulator</fullName>
    </submittedName>
</protein>
<dbReference type="Pfam" id="PF00440">
    <property type="entry name" value="TetR_N"/>
    <property type="match status" value="1"/>
</dbReference>
<dbReference type="PANTHER" id="PTHR30055">
    <property type="entry name" value="HTH-TYPE TRANSCRIPTIONAL REGULATOR RUTR"/>
    <property type="match status" value="1"/>
</dbReference>
<dbReference type="SUPFAM" id="SSF46689">
    <property type="entry name" value="Homeodomain-like"/>
    <property type="match status" value="1"/>
</dbReference>
<keyword evidence="1 2" id="KW-0238">DNA-binding</keyword>
<evidence type="ECO:0000259" key="3">
    <source>
        <dbReference type="PROSITE" id="PS50977"/>
    </source>
</evidence>
<dbReference type="PROSITE" id="PS50977">
    <property type="entry name" value="HTH_TETR_2"/>
    <property type="match status" value="1"/>
</dbReference>
<dbReference type="PANTHER" id="PTHR30055:SF223">
    <property type="entry name" value="HTH-TYPE TRANSCRIPTIONAL REGULATOR UIDR"/>
    <property type="match status" value="1"/>
</dbReference>
<dbReference type="PRINTS" id="PR00455">
    <property type="entry name" value="HTHTETR"/>
</dbReference>
<dbReference type="OrthoDB" id="70491at2"/>
<dbReference type="GO" id="GO:0000976">
    <property type="term" value="F:transcription cis-regulatory region binding"/>
    <property type="evidence" value="ECO:0007669"/>
    <property type="project" value="TreeGrafter"/>
</dbReference>
<accession>A0A0P0Z302</accession>
<organism evidence="4">
    <name type="scientific">Aureimonas frigidaquae</name>
    <dbReference type="NCBI Taxonomy" id="424757"/>
    <lineage>
        <taxon>Bacteria</taxon>
        <taxon>Pseudomonadati</taxon>
        <taxon>Pseudomonadota</taxon>
        <taxon>Alphaproteobacteria</taxon>
        <taxon>Hyphomicrobiales</taxon>
        <taxon>Aurantimonadaceae</taxon>
        <taxon>Aureimonas</taxon>
    </lineage>
</organism>
<feature type="domain" description="HTH tetR-type" evidence="3">
    <location>
        <begin position="16"/>
        <end position="76"/>
    </location>
</feature>
<dbReference type="EMBL" id="LC066377">
    <property type="protein sequence ID" value="BAT28357.1"/>
    <property type="molecule type" value="Genomic_DNA"/>
</dbReference>
<proteinExistence type="predicted"/>
<evidence type="ECO:0000256" key="1">
    <source>
        <dbReference type="ARBA" id="ARBA00023125"/>
    </source>
</evidence>
<dbReference type="RefSeq" id="WP_062226183.1">
    <property type="nucleotide sequence ID" value="NZ_BBWR01000002.1"/>
</dbReference>
<reference evidence="4" key="1">
    <citation type="journal article" date="2015" name="Proc. Natl. Acad. Sci. U.S.A.">
        <title>Bacterial clade with the ribosomal RNA operon on a small plasmid rather than the chromosome.</title>
        <authorList>
            <person name="Anda M."/>
            <person name="Ohtsubo Y."/>
            <person name="Okubo T."/>
            <person name="Sugawara M."/>
            <person name="Nagata Y."/>
            <person name="Tsuda M."/>
            <person name="Minamisawa K."/>
            <person name="Mitsui H."/>
        </authorList>
    </citation>
    <scope>NUCLEOTIDE SEQUENCE</scope>
    <source>
        <strain evidence="4">JCM 14755</strain>
    </source>
</reference>
<dbReference type="InterPro" id="IPR009057">
    <property type="entry name" value="Homeodomain-like_sf"/>
</dbReference>
<dbReference type="InterPro" id="IPR001647">
    <property type="entry name" value="HTH_TetR"/>
</dbReference>
<dbReference type="Gene3D" id="1.10.357.10">
    <property type="entry name" value="Tetracycline Repressor, domain 2"/>
    <property type="match status" value="1"/>
</dbReference>
<dbReference type="AlphaFoldDB" id="A0A0P0Z302"/>